<protein>
    <submittedName>
        <fullName evidence="2">RHTO0S08e04984g1_1</fullName>
    </submittedName>
</protein>
<feature type="compositionally biased region" description="Basic residues" evidence="1">
    <location>
        <begin position="1"/>
        <end position="24"/>
    </location>
</feature>
<reference evidence="2" key="1">
    <citation type="journal article" date="2014" name="Genome Announc.">
        <title>Draft genome sequence of Rhodosporidium toruloides CECT1137, an oleaginous yeast of biotechnological interest.</title>
        <authorList>
            <person name="Morin N."/>
            <person name="Calcas X."/>
            <person name="Devillers H."/>
            <person name="Durrens P."/>
            <person name="Sherman D.J."/>
            <person name="Nicaud J.-M."/>
            <person name="Neuveglise C."/>
        </authorList>
    </citation>
    <scope>NUCLEOTIDE SEQUENCE</scope>
    <source>
        <strain evidence="2">CECT1137</strain>
    </source>
</reference>
<evidence type="ECO:0000256" key="1">
    <source>
        <dbReference type="SAM" id="MobiDB-lite"/>
    </source>
</evidence>
<evidence type="ECO:0000313" key="2">
    <source>
        <dbReference type="EMBL" id="CDR43728.1"/>
    </source>
</evidence>
<accession>A0A061B783</accession>
<organism evidence="2">
    <name type="scientific">Rhodotorula toruloides</name>
    <name type="common">Yeast</name>
    <name type="synonym">Rhodosporidium toruloides</name>
    <dbReference type="NCBI Taxonomy" id="5286"/>
    <lineage>
        <taxon>Eukaryota</taxon>
        <taxon>Fungi</taxon>
        <taxon>Dikarya</taxon>
        <taxon>Basidiomycota</taxon>
        <taxon>Pucciniomycotina</taxon>
        <taxon>Microbotryomycetes</taxon>
        <taxon>Sporidiobolales</taxon>
        <taxon>Sporidiobolaceae</taxon>
        <taxon>Rhodotorula</taxon>
    </lineage>
</organism>
<feature type="region of interest" description="Disordered" evidence="1">
    <location>
        <begin position="1"/>
        <end position="79"/>
    </location>
</feature>
<proteinExistence type="predicted"/>
<feature type="compositionally biased region" description="Low complexity" evidence="1">
    <location>
        <begin position="39"/>
        <end position="50"/>
    </location>
</feature>
<dbReference type="AlphaFoldDB" id="A0A061B783"/>
<dbReference type="EMBL" id="LK052943">
    <property type="protein sequence ID" value="CDR43728.1"/>
    <property type="molecule type" value="Genomic_DNA"/>
</dbReference>
<dbReference type="OrthoDB" id="10623007at2759"/>
<gene>
    <name evidence="2" type="ORF">RHTO0S_08e04984g</name>
</gene>
<sequence>MARTTGGKKTRPSGRARRLPRRTARSREVASQAGRRRTSSSSRASPQSSRKNFQTGRAPSAAKKCPPAGQLTKKSNEMRRTVERFVKSCFTRLAFASQP</sequence>
<name>A0A061B783_RHOTO</name>